<feature type="region of interest" description="Disordered" evidence="1">
    <location>
        <begin position="632"/>
        <end position="653"/>
    </location>
</feature>
<gene>
    <name evidence="2" type="ORF">AB0301_05110</name>
</gene>
<organism evidence="2 3">
    <name type="scientific">Microbacterium profundi</name>
    <dbReference type="NCBI Taxonomy" id="450380"/>
    <lineage>
        <taxon>Bacteria</taxon>
        <taxon>Bacillati</taxon>
        <taxon>Actinomycetota</taxon>
        <taxon>Actinomycetes</taxon>
        <taxon>Micrococcales</taxon>
        <taxon>Microbacteriaceae</taxon>
        <taxon>Microbacterium</taxon>
    </lineage>
</organism>
<evidence type="ECO:0008006" key="4">
    <source>
        <dbReference type="Google" id="ProtNLM"/>
    </source>
</evidence>
<dbReference type="Proteomes" id="UP001553715">
    <property type="component" value="Unassembled WGS sequence"/>
</dbReference>
<accession>A0ABV3LGB8</accession>
<evidence type="ECO:0000256" key="1">
    <source>
        <dbReference type="SAM" id="MobiDB-lite"/>
    </source>
</evidence>
<comment type="caution">
    <text evidence="2">The sequence shown here is derived from an EMBL/GenBank/DDBJ whole genome shotgun (WGS) entry which is preliminary data.</text>
</comment>
<protein>
    <recommendedName>
        <fullName evidence="4">Aminoglycoside phosphotransferase domain-containing protein</fullName>
    </recommendedName>
</protein>
<dbReference type="RefSeq" id="WP_366232628.1">
    <property type="nucleotide sequence ID" value="NZ_JBFBMH010000004.1"/>
</dbReference>
<evidence type="ECO:0000313" key="2">
    <source>
        <dbReference type="EMBL" id="MEW1974450.1"/>
    </source>
</evidence>
<dbReference type="EMBL" id="JBFBMH010000004">
    <property type="protein sequence ID" value="MEW1974450.1"/>
    <property type="molecule type" value="Genomic_DNA"/>
</dbReference>
<evidence type="ECO:0000313" key="3">
    <source>
        <dbReference type="Proteomes" id="UP001553715"/>
    </source>
</evidence>
<dbReference type="InterPro" id="IPR011009">
    <property type="entry name" value="Kinase-like_dom_sf"/>
</dbReference>
<name>A0ABV3LGB8_9MICO</name>
<keyword evidence="3" id="KW-1185">Reference proteome</keyword>
<reference evidence="2 3" key="1">
    <citation type="submission" date="2024-06" db="EMBL/GenBank/DDBJ databases">
        <title>The Natural Products Discovery Center: Release of the First 8490 Sequenced Strains for Exploring Actinobacteria Biosynthetic Diversity.</title>
        <authorList>
            <person name="Kalkreuter E."/>
            <person name="Kautsar S.A."/>
            <person name="Yang D."/>
            <person name="Bader C.D."/>
            <person name="Teijaro C.N."/>
            <person name="Fluegel L."/>
            <person name="Davis C.M."/>
            <person name="Simpson J.R."/>
            <person name="Lauterbach L."/>
            <person name="Steele A.D."/>
            <person name="Gui C."/>
            <person name="Meng S."/>
            <person name="Li G."/>
            <person name="Viehrig K."/>
            <person name="Ye F."/>
            <person name="Su P."/>
            <person name="Kiefer A.F."/>
            <person name="Nichols A."/>
            <person name="Cepeda A.J."/>
            <person name="Yan W."/>
            <person name="Fan B."/>
            <person name="Jiang Y."/>
            <person name="Adhikari A."/>
            <person name="Zheng C.-J."/>
            <person name="Schuster L."/>
            <person name="Cowan T.M."/>
            <person name="Smanski M.J."/>
            <person name="Chevrette M.G."/>
            <person name="De Carvalho L.P.S."/>
            <person name="Shen B."/>
        </authorList>
    </citation>
    <scope>NUCLEOTIDE SEQUENCE [LARGE SCALE GENOMIC DNA]</scope>
    <source>
        <strain evidence="2 3">NPDC077434</strain>
    </source>
</reference>
<dbReference type="SUPFAM" id="SSF56112">
    <property type="entry name" value="Protein kinase-like (PK-like)"/>
    <property type="match status" value="1"/>
</dbReference>
<proteinExistence type="predicted"/>
<sequence length="1015" mass="108541">MTETLAEALVQSSEHLARHGVTPPAGWRETLERSMAPFAIDSLHISSPDDLISAYFIFMSARLDDVTAMVFSEAIEDLFSAHAVALKPAFVRAGKGQFMTRIVLNRRLASRYFHEGRRRVSRPETDASGVWLLRRCLEVSATVVDRDDRAQSHVQRMMNTQMATAAAHVARALPRDSPDRLSILRSGLDRSTLAERYGDRSTEHDGYAVELALRLHETTGEDSLSTVGEAIQRLATVDSSSAQTLIGDVEHAAASQALRTGDIATMAVRLTSAIAHYDRAIDLPHDTNTADVGYQLAKRGRSHALLYELASDASGGRDTFHLDRALADWSDPRSRVHHTDTELARLLLARARLAAARADTHAAQIDIDAAMRLLAVAPPDDRTAERAAAQAVGTAIEQSIDQHDEDAVRSLLADAAALPADAPVPAGTLAKATMWLRNGLADAEWRELSEHVLDRIEVDVAHPSLTDAARGHVLGHAATVARALYLSTSSRIGIERALHLSRAHAAGGETVSAAALDGASQASLAYAAQLSSDLEAVSEDELGAWMDALIWGISALQTQANTRTTVDARFNIAECAARVVDAAERLTDQTGDASFLATAADALTLAEKLAPLDTVAPARARLSSALAAPKLTGTRGSRRASSPGGPTGRTDSAAALSVPRTYAAWRALKDADAAEGSNAADLRVRAAALFCEHADGSGRSLGGKARGGERGVTILSDPHRLVRQLVVLKRVDHAAAARELSALQHLSNWLSVPGNAASWSAPDPLGVVQVSPTDSVLVMRRLPGHTLAHHGLEYLDGRGPNPQPLFEDATTALADFHGALPAGDRQPEDIVGAYRRAATQINGSPHTDVADRFAWLLESAPAATKKDAHAGNWVLSAAAGGMVLLDIEGATTRPVLMELATLIDDLPLFGLDRAGWTQRLDIAGIYSTRLPENLRVPVDELAQRLEAALLNLAVVGSARLDRMRPGLSSRGLRYRKYQREHYEALIGHLATSATDPSVAEAAGKILMSDRGRGRR</sequence>